<dbReference type="EMBL" id="LHZX01000258">
    <property type="protein sequence ID" value="KXV69901.1"/>
    <property type="molecule type" value="Genomic_DNA"/>
</dbReference>
<sequence length="109" mass="11728">WGRRGLTEDLAQSSGVLRGAEWSGGQSGGFCFVDKAKSASLIKVFCYQIKNQRGGEAGWKGGSLPAMRPAKGGRTGQFLPLLRRALVRKQRIICGLPCSWCAGGWLDLS</sequence>
<name>A0A149UPI1_9PROT</name>
<organism evidence="1 2">
    <name type="scientific">Acetobacter malorum</name>
    <dbReference type="NCBI Taxonomy" id="178901"/>
    <lineage>
        <taxon>Bacteria</taxon>
        <taxon>Pseudomonadati</taxon>
        <taxon>Pseudomonadota</taxon>
        <taxon>Alphaproteobacteria</taxon>
        <taxon>Acetobacterales</taxon>
        <taxon>Acetobacteraceae</taxon>
        <taxon>Acetobacter</taxon>
    </lineage>
</organism>
<evidence type="ECO:0000313" key="1">
    <source>
        <dbReference type="EMBL" id="KXV69901.1"/>
    </source>
</evidence>
<reference evidence="1 2" key="1">
    <citation type="submission" date="2015-06" db="EMBL/GenBank/DDBJ databases">
        <title>Improved classification and identification of acetic acid bacteria using matrix-assisted laser desorption/ionization time-of-flight mass spectrometry; Gluconobacter nephelii and Gluconobacter uchimurae are later heterotypic synonyms of Gluconobacter japonicus and Gluconobacter oxydans, respectively.</title>
        <authorList>
            <person name="Li L."/>
            <person name="Cleenwerck I."/>
            <person name="De Vuyst L."/>
            <person name="Vandamme P."/>
        </authorList>
    </citation>
    <scope>NUCLEOTIDE SEQUENCE [LARGE SCALE GENOMIC DNA]</scope>
    <source>
        <strain evidence="1 2">LMG 1699</strain>
    </source>
</reference>
<gene>
    <name evidence="1" type="ORF">AD951_04505</name>
</gene>
<proteinExistence type="predicted"/>
<dbReference type="RefSeq" id="WP_231869409.1">
    <property type="nucleotide sequence ID" value="NZ_LHZX01000258.1"/>
</dbReference>
<dbReference type="PATRIC" id="fig|178901.14.peg.316"/>
<comment type="caution">
    <text evidence="1">The sequence shown here is derived from an EMBL/GenBank/DDBJ whole genome shotgun (WGS) entry which is preliminary data.</text>
</comment>
<protein>
    <submittedName>
        <fullName evidence="1">Uncharacterized protein</fullName>
    </submittedName>
</protein>
<accession>A0A149UPI1</accession>
<dbReference type="AlphaFoldDB" id="A0A149UPI1"/>
<evidence type="ECO:0000313" key="2">
    <source>
        <dbReference type="Proteomes" id="UP000075377"/>
    </source>
</evidence>
<dbReference type="Proteomes" id="UP000075377">
    <property type="component" value="Unassembled WGS sequence"/>
</dbReference>
<feature type="non-terminal residue" evidence="1">
    <location>
        <position position="1"/>
    </location>
</feature>